<reference evidence="2" key="2">
    <citation type="submission" date="2013-04" db="UniProtKB">
        <authorList>
            <consortium name="EnsemblPlants"/>
        </authorList>
    </citation>
    <scope>IDENTIFICATION</scope>
</reference>
<feature type="compositionally biased region" description="Low complexity" evidence="1">
    <location>
        <begin position="35"/>
        <end position="45"/>
    </location>
</feature>
<evidence type="ECO:0000313" key="2">
    <source>
        <dbReference type="EnsemblPlants" id="OB08G19340.1"/>
    </source>
</evidence>
<dbReference type="Gramene" id="OB08G19340.1">
    <property type="protein sequence ID" value="OB08G19340.1"/>
    <property type="gene ID" value="OB08G19340"/>
</dbReference>
<name>J3MS55_ORYBR</name>
<keyword evidence="3" id="KW-1185">Reference proteome</keyword>
<proteinExistence type="predicted"/>
<accession>J3MS55</accession>
<sequence length="112" mass="11516">MAVGRPQGYAPAPAAAAAAAIWLGKEMVAEIGDCLPAGPASADAGPPEPPSPDSLSRWPSSAANAVREDGKGRRREVEGRSDRRRACGEGSGDRAGGFEKLADTLYASCKTY</sequence>
<feature type="region of interest" description="Disordered" evidence="1">
    <location>
        <begin position="34"/>
        <end position="96"/>
    </location>
</feature>
<feature type="compositionally biased region" description="Basic and acidic residues" evidence="1">
    <location>
        <begin position="66"/>
        <end position="87"/>
    </location>
</feature>
<protein>
    <submittedName>
        <fullName evidence="2">Uncharacterized protein</fullName>
    </submittedName>
</protein>
<evidence type="ECO:0000313" key="3">
    <source>
        <dbReference type="Proteomes" id="UP000006038"/>
    </source>
</evidence>
<dbReference type="AlphaFoldDB" id="J3MS55"/>
<dbReference type="Proteomes" id="UP000006038">
    <property type="component" value="Chromosome 8"/>
</dbReference>
<reference evidence="2" key="1">
    <citation type="journal article" date="2013" name="Nat. Commun.">
        <title>Whole-genome sequencing of Oryza brachyantha reveals mechanisms underlying Oryza genome evolution.</title>
        <authorList>
            <person name="Chen J."/>
            <person name="Huang Q."/>
            <person name="Gao D."/>
            <person name="Wang J."/>
            <person name="Lang Y."/>
            <person name="Liu T."/>
            <person name="Li B."/>
            <person name="Bai Z."/>
            <person name="Luis Goicoechea J."/>
            <person name="Liang C."/>
            <person name="Chen C."/>
            <person name="Zhang W."/>
            <person name="Sun S."/>
            <person name="Liao Y."/>
            <person name="Zhang X."/>
            <person name="Yang L."/>
            <person name="Song C."/>
            <person name="Wang M."/>
            <person name="Shi J."/>
            <person name="Liu G."/>
            <person name="Liu J."/>
            <person name="Zhou H."/>
            <person name="Zhou W."/>
            <person name="Yu Q."/>
            <person name="An N."/>
            <person name="Chen Y."/>
            <person name="Cai Q."/>
            <person name="Wang B."/>
            <person name="Liu B."/>
            <person name="Min J."/>
            <person name="Huang Y."/>
            <person name="Wu H."/>
            <person name="Li Z."/>
            <person name="Zhang Y."/>
            <person name="Yin Y."/>
            <person name="Song W."/>
            <person name="Jiang J."/>
            <person name="Jackson S.A."/>
            <person name="Wing R.A."/>
            <person name="Wang J."/>
            <person name="Chen M."/>
        </authorList>
    </citation>
    <scope>NUCLEOTIDE SEQUENCE [LARGE SCALE GENOMIC DNA]</scope>
    <source>
        <strain evidence="2">cv. IRGC 101232</strain>
    </source>
</reference>
<dbReference type="EnsemblPlants" id="OB08G19340.1">
    <property type="protein sequence ID" value="OB08G19340.1"/>
    <property type="gene ID" value="OB08G19340"/>
</dbReference>
<dbReference type="HOGENOM" id="CLU_2149759_0_0_1"/>
<evidence type="ECO:0000256" key="1">
    <source>
        <dbReference type="SAM" id="MobiDB-lite"/>
    </source>
</evidence>
<organism evidence="2">
    <name type="scientific">Oryza brachyantha</name>
    <name type="common">malo sina</name>
    <dbReference type="NCBI Taxonomy" id="4533"/>
    <lineage>
        <taxon>Eukaryota</taxon>
        <taxon>Viridiplantae</taxon>
        <taxon>Streptophyta</taxon>
        <taxon>Embryophyta</taxon>
        <taxon>Tracheophyta</taxon>
        <taxon>Spermatophyta</taxon>
        <taxon>Magnoliopsida</taxon>
        <taxon>Liliopsida</taxon>
        <taxon>Poales</taxon>
        <taxon>Poaceae</taxon>
        <taxon>BOP clade</taxon>
        <taxon>Oryzoideae</taxon>
        <taxon>Oryzeae</taxon>
        <taxon>Oryzinae</taxon>
        <taxon>Oryza</taxon>
    </lineage>
</organism>